<reference evidence="1 2" key="1">
    <citation type="journal article" date="2017" name="Nat. Commun.">
        <title>Genome assembly with in vitro proximity ligation data and whole-genome triplication in lettuce.</title>
        <authorList>
            <person name="Reyes-Chin-Wo S."/>
            <person name="Wang Z."/>
            <person name="Yang X."/>
            <person name="Kozik A."/>
            <person name="Arikit S."/>
            <person name="Song C."/>
            <person name="Xia L."/>
            <person name="Froenicke L."/>
            <person name="Lavelle D.O."/>
            <person name="Truco M.J."/>
            <person name="Xia R."/>
            <person name="Zhu S."/>
            <person name="Xu C."/>
            <person name="Xu H."/>
            <person name="Xu X."/>
            <person name="Cox K."/>
            <person name="Korf I."/>
            <person name="Meyers B.C."/>
            <person name="Michelmore R.W."/>
        </authorList>
    </citation>
    <scope>NUCLEOTIDE SEQUENCE [LARGE SCALE GENOMIC DNA]</scope>
    <source>
        <strain evidence="2">cv. Salinas</strain>
        <tissue evidence="1">Seedlings</tissue>
    </source>
</reference>
<accession>A0A9R1VZH5</accession>
<proteinExistence type="predicted"/>
<evidence type="ECO:0000313" key="1">
    <source>
        <dbReference type="EMBL" id="KAJ0214233.1"/>
    </source>
</evidence>
<dbReference type="AlphaFoldDB" id="A0A9R1VZH5"/>
<comment type="caution">
    <text evidence="1">The sequence shown here is derived from an EMBL/GenBank/DDBJ whole genome shotgun (WGS) entry which is preliminary data.</text>
</comment>
<organism evidence="1 2">
    <name type="scientific">Lactuca sativa</name>
    <name type="common">Garden lettuce</name>
    <dbReference type="NCBI Taxonomy" id="4236"/>
    <lineage>
        <taxon>Eukaryota</taxon>
        <taxon>Viridiplantae</taxon>
        <taxon>Streptophyta</taxon>
        <taxon>Embryophyta</taxon>
        <taxon>Tracheophyta</taxon>
        <taxon>Spermatophyta</taxon>
        <taxon>Magnoliopsida</taxon>
        <taxon>eudicotyledons</taxon>
        <taxon>Gunneridae</taxon>
        <taxon>Pentapetalae</taxon>
        <taxon>asterids</taxon>
        <taxon>campanulids</taxon>
        <taxon>Asterales</taxon>
        <taxon>Asteraceae</taxon>
        <taxon>Cichorioideae</taxon>
        <taxon>Cichorieae</taxon>
        <taxon>Lactucinae</taxon>
        <taxon>Lactuca</taxon>
    </lineage>
</organism>
<name>A0A9R1VZH5_LACSA</name>
<dbReference type="EMBL" id="NBSK02000004">
    <property type="protein sequence ID" value="KAJ0214233.1"/>
    <property type="molecule type" value="Genomic_DNA"/>
</dbReference>
<protein>
    <submittedName>
        <fullName evidence="1">Uncharacterized protein</fullName>
    </submittedName>
</protein>
<sequence>MIHGPCGAENFELPMYGGQKCCSIQQIFAHINVEWFNQGSSIKYLFKYISKGPDRAAVAMVQSNDDSDNNNAVVEIKEYYDYRYISACEASWQIFKYDVHYRYPAMIRLPFHLHGQQQVVYEADDDIEDVLD</sequence>
<dbReference type="Proteomes" id="UP000235145">
    <property type="component" value="Unassembled WGS sequence"/>
</dbReference>
<gene>
    <name evidence="1" type="ORF">LSAT_V11C400164380</name>
</gene>
<evidence type="ECO:0000313" key="2">
    <source>
        <dbReference type="Proteomes" id="UP000235145"/>
    </source>
</evidence>
<keyword evidence="2" id="KW-1185">Reference proteome</keyword>